<dbReference type="Proteomes" id="UP001184614">
    <property type="component" value="Unassembled WGS sequence"/>
</dbReference>
<evidence type="ECO:0000259" key="4">
    <source>
        <dbReference type="PROSITE" id="PS50949"/>
    </source>
</evidence>
<dbReference type="InterPro" id="IPR000524">
    <property type="entry name" value="Tscrpt_reg_HTH_GntR"/>
</dbReference>
<dbReference type="InterPro" id="IPR036390">
    <property type="entry name" value="WH_DNA-bd_sf"/>
</dbReference>
<dbReference type="PRINTS" id="PR00033">
    <property type="entry name" value="HTHASNC"/>
</dbReference>
<keyword evidence="1" id="KW-0805">Transcription regulation</keyword>
<dbReference type="GO" id="GO:0003677">
    <property type="term" value="F:DNA binding"/>
    <property type="evidence" value="ECO:0007669"/>
    <property type="project" value="UniProtKB-KW"/>
</dbReference>
<feature type="domain" description="HTH gntR-type" evidence="4">
    <location>
        <begin position="23"/>
        <end position="90"/>
    </location>
</feature>
<dbReference type="PANTHER" id="PTHR43537">
    <property type="entry name" value="TRANSCRIPTIONAL REGULATOR, GNTR FAMILY"/>
    <property type="match status" value="1"/>
</dbReference>
<evidence type="ECO:0000313" key="6">
    <source>
        <dbReference type="Proteomes" id="UP001184614"/>
    </source>
</evidence>
<dbReference type="Gene3D" id="1.10.10.10">
    <property type="entry name" value="Winged helix-like DNA-binding domain superfamily/Winged helix DNA-binding domain"/>
    <property type="match status" value="1"/>
</dbReference>
<dbReference type="SUPFAM" id="SSF46785">
    <property type="entry name" value="Winged helix' DNA-binding domain"/>
    <property type="match status" value="1"/>
</dbReference>
<dbReference type="RefSeq" id="WP_310015576.1">
    <property type="nucleotide sequence ID" value="NZ_JAVDQT010000009.1"/>
</dbReference>
<dbReference type="PANTHER" id="PTHR43537:SF45">
    <property type="entry name" value="GNTR FAMILY REGULATORY PROTEIN"/>
    <property type="match status" value="1"/>
</dbReference>
<keyword evidence="6" id="KW-1185">Reference proteome</keyword>
<dbReference type="SMART" id="SM00895">
    <property type="entry name" value="FCD"/>
    <property type="match status" value="1"/>
</dbReference>
<protein>
    <submittedName>
        <fullName evidence="5">DNA-binding GntR family transcriptional regulator</fullName>
    </submittedName>
</protein>
<gene>
    <name evidence="5" type="ORF">J2782_003972</name>
</gene>
<dbReference type="SMART" id="SM00345">
    <property type="entry name" value="HTH_GNTR"/>
    <property type="match status" value="1"/>
</dbReference>
<dbReference type="InterPro" id="IPR011711">
    <property type="entry name" value="GntR_C"/>
</dbReference>
<keyword evidence="2 5" id="KW-0238">DNA-binding</keyword>
<reference evidence="5 6" key="1">
    <citation type="submission" date="2023-07" db="EMBL/GenBank/DDBJ databases">
        <title>Sorghum-associated microbial communities from plants grown in Nebraska, USA.</title>
        <authorList>
            <person name="Schachtman D."/>
        </authorList>
    </citation>
    <scope>NUCLEOTIDE SEQUENCE [LARGE SCALE GENOMIC DNA]</scope>
    <source>
        <strain evidence="5 6">DS1730</strain>
    </source>
</reference>
<keyword evidence="3" id="KW-0804">Transcription</keyword>
<dbReference type="InterPro" id="IPR036388">
    <property type="entry name" value="WH-like_DNA-bd_sf"/>
</dbReference>
<evidence type="ECO:0000256" key="1">
    <source>
        <dbReference type="ARBA" id="ARBA00023015"/>
    </source>
</evidence>
<dbReference type="EMBL" id="JAVDQT010000009">
    <property type="protein sequence ID" value="MDR6434221.1"/>
    <property type="molecule type" value="Genomic_DNA"/>
</dbReference>
<dbReference type="InterPro" id="IPR000485">
    <property type="entry name" value="AsnC-type_HTH_dom"/>
</dbReference>
<dbReference type="PRINTS" id="PR00035">
    <property type="entry name" value="HTHGNTR"/>
</dbReference>
<accession>A0ABU1MEM6</accession>
<organism evidence="5 6">
    <name type="scientific">Brucella pseudogrignonensis</name>
    <dbReference type="NCBI Taxonomy" id="419475"/>
    <lineage>
        <taxon>Bacteria</taxon>
        <taxon>Pseudomonadati</taxon>
        <taxon>Pseudomonadota</taxon>
        <taxon>Alphaproteobacteria</taxon>
        <taxon>Hyphomicrobiales</taxon>
        <taxon>Brucellaceae</taxon>
        <taxon>Brucella/Ochrobactrum group</taxon>
        <taxon>Brucella</taxon>
    </lineage>
</organism>
<evidence type="ECO:0000256" key="2">
    <source>
        <dbReference type="ARBA" id="ARBA00023125"/>
    </source>
</evidence>
<dbReference type="CDD" id="cd07377">
    <property type="entry name" value="WHTH_GntR"/>
    <property type="match status" value="1"/>
</dbReference>
<dbReference type="Pfam" id="PF07729">
    <property type="entry name" value="FCD"/>
    <property type="match status" value="1"/>
</dbReference>
<sequence>MKDTTNMAEALEFSATSDTRRSADSSEKAYQAIRQLLVEFKLKPEERLNEVQLSRNLGVSRTPIREALNRLASEGFVSAVPNRGFFVRSLNIEGLLGLYELRSILECSAFKLMCQRADDAELLRLKSYWDAKVIGYNDLPADAILSIDESFHLLIAELSGNPEIVNTLESINARIRFIRRIQIEHSTHDMNLISAHSSIVAAAMTRDIENGVKILHGHIEMTVSATREALKDALLRVYSKDTTA</sequence>
<dbReference type="Gene3D" id="1.20.120.530">
    <property type="entry name" value="GntR ligand-binding domain-like"/>
    <property type="match status" value="1"/>
</dbReference>
<dbReference type="InterPro" id="IPR008920">
    <property type="entry name" value="TF_FadR/GntR_C"/>
</dbReference>
<name>A0ABU1MEM6_9HYPH</name>
<proteinExistence type="predicted"/>
<comment type="caution">
    <text evidence="5">The sequence shown here is derived from an EMBL/GenBank/DDBJ whole genome shotgun (WGS) entry which is preliminary data.</text>
</comment>
<dbReference type="PROSITE" id="PS50949">
    <property type="entry name" value="HTH_GNTR"/>
    <property type="match status" value="1"/>
</dbReference>
<dbReference type="Pfam" id="PF00392">
    <property type="entry name" value="GntR"/>
    <property type="match status" value="1"/>
</dbReference>
<evidence type="ECO:0000313" key="5">
    <source>
        <dbReference type="EMBL" id="MDR6434221.1"/>
    </source>
</evidence>
<evidence type="ECO:0000256" key="3">
    <source>
        <dbReference type="ARBA" id="ARBA00023163"/>
    </source>
</evidence>
<dbReference type="SUPFAM" id="SSF48008">
    <property type="entry name" value="GntR ligand-binding domain-like"/>
    <property type="match status" value="1"/>
</dbReference>